<evidence type="ECO:0000313" key="1">
    <source>
        <dbReference type="EMBL" id="KAG7445080.1"/>
    </source>
</evidence>
<name>A0A9P7VRE3_9AGAR</name>
<dbReference type="AlphaFoldDB" id="A0A9P7VRE3"/>
<evidence type="ECO:0000313" key="2">
    <source>
        <dbReference type="Proteomes" id="UP000812287"/>
    </source>
</evidence>
<dbReference type="Proteomes" id="UP000812287">
    <property type="component" value="Unassembled WGS sequence"/>
</dbReference>
<reference evidence="1" key="1">
    <citation type="submission" date="2020-11" db="EMBL/GenBank/DDBJ databases">
        <title>Adaptations for nitrogen fixation in a non-lichenized fungal sporocarp promotes dispersal by wood-feeding termites.</title>
        <authorList>
            <consortium name="DOE Joint Genome Institute"/>
            <person name="Koch R.A."/>
            <person name="Yoon G."/>
            <person name="Arayal U."/>
            <person name="Lail K."/>
            <person name="Amirebrahimi M."/>
            <person name="Labutti K."/>
            <person name="Lipzen A."/>
            <person name="Riley R."/>
            <person name="Barry K."/>
            <person name="Henrissat B."/>
            <person name="Grigoriev I.V."/>
            <person name="Herr J.R."/>
            <person name="Aime M.C."/>
        </authorList>
    </citation>
    <scope>NUCLEOTIDE SEQUENCE</scope>
    <source>
        <strain evidence="1">MCA 3950</strain>
    </source>
</reference>
<gene>
    <name evidence="1" type="ORF">BT62DRAFT_1007454</name>
</gene>
<sequence length="179" mass="20037">MSEILILIEESRGEISPKNTLIPGSKCRLLKGSNGNNVVLKEISKTCAPHLVIRYRSVSDEVSTNNKQLFQILCSRRGCTAGVVAVGTRMLRPGREKDDRAGFLFSSRSPQLSERRPNEIETAYLLESIKTSSSWWGTGLFLKTILSNLQPLLKVFDLRGSGDVSRKTRRMPQDDELVE</sequence>
<dbReference type="RefSeq" id="XP_043038580.1">
    <property type="nucleotide sequence ID" value="XM_043177343.1"/>
</dbReference>
<proteinExistence type="predicted"/>
<keyword evidence="2" id="KW-1185">Reference proteome</keyword>
<comment type="caution">
    <text evidence="1">The sequence shown here is derived from an EMBL/GenBank/DDBJ whole genome shotgun (WGS) entry which is preliminary data.</text>
</comment>
<dbReference type="GeneID" id="66099630"/>
<organism evidence="1 2">
    <name type="scientific">Guyanagaster necrorhizus</name>
    <dbReference type="NCBI Taxonomy" id="856835"/>
    <lineage>
        <taxon>Eukaryota</taxon>
        <taxon>Fungi</taxon>
        <taxon>Dikarya</taxon>
        <taxon>Basidiomycota</taxon>
        <taxon>Agaricomycotina</taxon>
        <taxon>Agaricomycetes</taxon>
        <taxon>Agaricomycetidae</taxon>
        <taxon>Agaricales</taxon>
        <taxon>Marasmiineae</taxon>
        <taxon>Physalacriaceae</taxon>
        <taxon>Guyanagaster</taxon>
    </lineage>
</organism>
<protein>
    <submittedName>
        <fullName evidence="1">Uncharacterized protein</fullName>
    </submittedName>
</protein>
<accession>A0A9P7VRE3</accession>
<dbReference type="EMBL" id="MU250538">
    <property type="protein sequence ID" value="KAG7445080.1"/>
    <property type="molecule type" value="Genomic_DNA"/>
</dbReference>